<dbReference type="VEuPathDB" id="FungiDB:MELLADRAFT_89148"/>
<dbReference type="KEGG" id="mlr:MELLADRAFT_89148"/>
<dbReference type="AlphaFoldDB" id="F4R544"/>
<reference evidence="2" key="1">
    <citation type="journal article" date="2011" name="Proc. Natl. Acad. Sci. U.S.A.">
        <title>Obligate biotrophy features unraveled by the genomic analysis of rust fungi.</title>
        <authorList>
            <person name="Duplessis S."/>
            <person name="Cuomo C.A."/>
            <person name="Lin Y.-C."/>
            <person name="Aerts A."/>
            <person name="Tisserant E."/>
            <person name="Veneault-Fourrey C."/>
            <person name="Joly D.L."/>
            <person name="Hacquard S."/>
            <person name="Amselem J."/>
            <person name="Cantarel B.L."/>
            <person name="Chiu R."/>
            <person name="Coutinho P.M."/>
            <person name="Feau N."/>
            <person name="Field M."/>
            <person name="Frey P."/>
            <person name="Gelhaye E."/>
            <person name="Goldberg J."/>
            <person name="Grabherr M.G."/>
            <person name="Kodira C.D."/>
            <person name="Kohler A."/>
            <person name="Kuees U."/>
            <person name="Lindquist E.A."/>
            <person name="Lucas S.M."/>
            <person name="Mago R."/>
            <person name="Mauceli E."/>
            <person name="Morin E."/>
            <person name="Murat C."/>
            <person name="Pangilinan J.L."/>
            <person name="Park R."/>
            <person name="Pearson M."/>
            <person name="Quesneville H."/>
            <person name="Rouhier N."/>
            <person name="Sakthikumar S."/>
            <person name="Salamov A.A."/>
            <person name="Schmutz J."/>
            <person name="Selles B."/>
            <person name="Shapiro H."/>
            <person name="Tanguay P."/>
            <person name="Tuskan G.A."/>
            <person name="Henrissat B."/>
            <person name="Van de Peer Y."/>
            <person name="Rouze P."/>
            <person name="Ellis J.G."/>
            <person name="Dodds P.N."/>
            <person name="Schein J.E."/>
            <person name="Zhong S."/>
            <person name="Hamelin R.C."/>
            <person name="Grigoriev I.V."/>
            <person name="Szabo L.J."/>
            <person name="Martin F."/>
        </authorList>
    </citation>
    <scope>NUCLEOTIDE SEQUENCE [LARGE SCALE GENOMIC DNA]</scope>
    <source>
        <strain evidence="2">98AG31 / pathotype 3-4-7</strain>
    </source>
</reference>
<dbReference type="Proteomes" id="UP000001072">
    <property type="component" value="Unassembled WGS sequence"/>
</dbReference>
<evidence type="ECO:0000313" key="1">
    <source>
        <dbReference type="EMBL" id="EGG12334.1"/>
    </source>
</evidence>
<gene>
    <name evidence="1" type="ORF">MELLADRAFT_89148</name>
</gene>
<accession>F4R544</accession>
<dbReference type="RefSeq" id="XP_007404709.1">
    <property type="nucleotide sequence ID" value="XM_007404647.1"/>
</dbReference>
<name>F4R544_MELLP</name>
<dbReference type="GeneID" id="18935093"/>
<proteinExistence type="predicted"/>
<dbReference type="InParanoid" id="F4R544"/>
<sequence length="103" mass="12227">MNHVSFSINSNTYPLLFLLIRKSTCRIMIVLSLPNSYICIFLFDFDSVCNRSLKSISNLINLFVFRLCFDDHVWKNTSIRMINRSISKDRYNKLLMSLKNHWS</sequence>
<organism evidence="2">
    <name type="scientific">Melampsora larici-populina (strain 98AG31 / pathotype 3-4-7)</name>
    <name type="common">Poplar leaf rust fungus</name>
    <dbReference type="NCBI Taxonomy" id="747676"/>
    <lineage>
        <taxon>Eukaryota</taxon>
        <taxon>Fungi</taxon>
        <taxon>Dikarya</taxon>
        <taxon>Basidiomycota</taxon>
        <taxon>Pucciniomycotina</taxon>
        <taxon>Pucciniomycetes</taxon>
        <taxon>Pucciniales</taxon>
        <taxon>Melampsoraceae</taxon>
        <taxon>Melampsora</taxon>
    </lineage>
</organism>
<protein>
    <submittedName>
        <fullName evidence="1">Uncharacterized protein</fullName>
    </submittedName>
</protein>
<evidence type="ECO:0000313" key="2">
    <source>
        <dbReference type="Proteomes" id="UP000001072"/>
    </source>
</evidence>
<dbReference type="HOGENOM" id="CLU_2455200_0_0_1"/>
<keyword evidence="2" id="KW-1185">Reference proteome</keyword>
<dbReference type="EMBL" id="GL883091">
    <property type="protein sequence ID" value="EGG12334.1"/>
    <property type="molecule type" value="Genomic_DNA"/>
</dbReference>